<comment type="caution">
    <text evidence="10">The sequence shown here is derived from an EMBL/GenBank/DDBJ whole genome shotgun (WGS) entry which is preliminary data.</text>
</comment>
<dbReference type="InterPro" id="IPR003593">
    <property type="entry name" value="AAA+_ATPase"/>
</dbReference>
<dbReference type="PROSITE" id="PS50893">
    <property type="entry name" value="ABC_TRANSPORTER_2"/>
    <property type="match status" value="1"/>
</dbReference>
<dbReference type="RefSeq" id="WP_165803548.1">
    <property type="nucleotide sequence ID" value="NZ_QEKV01000001.1"/>
</dbReference>
<dbReference type="Gene3D" id="1.20.1560.10">
    <property type="entry name" value="ABC transporter type 1, transmembrane domain"/>
    <property type="match status" value="1"/>
</dbReference>
<dbReference type="InterPro" id="IPR017871">
    <property type="entry name" value="ABC_transporter-like_CS"/>
</dbReference>
<dbReference type="AlphaFoldDB" id="A0A2U1E792"/>
<evidence type="ECO:0000256" key="4">
    <source>
        <dbReference type="ARBA" id="ARBA00022840"/>
    </source>
</evidence>
<dbReference type="GO" id="GO:0015421">
    <property type="term" value="F:ABC-type oligopeptide transporter activity"/>
    <property type="evidence" value="ECO:0007669"/>
    <property type="project" value="TreeGrafter"/>
</dbReference>
<dbReference type="EMBL" id="QEKV01000001">
    <property type="protein sequence ID" value="PVY95732.1"/>
    <property type="molecule type" value="Genomic_DNA"/>
</dbReference>
<keyword evidence="2 7" id="KW-0812">Transmembrane</keyword>
<accession>A0A2U1E792</accession>
<dbReference type="InterPro" id="IPR036640">
    <property type="entry name" value="ABC1_TM_sf"/>
</dbReference>
<dbReference type="GO" id="GO:0005524">
    <property type="term" value="F:ATP binding"/>
    <property type="evidence" value="ECO:0007669"/>
    <property type="project" value="UniProtKB-KW"/>
</dbReference>
<dbReference type="PROSITE" id="PS00211">
    <property type="entry name" value="ABC_TRANSPORTER_1"/>
    <property type="match status" value="1"/>
</dbReference>
<feature type="domain" description="ABC transporter" evidence="8">
    <location>
        <begin position="343"/>
        <end position="550"/>
    </location>
</feature>
<dbReference type="Pfam" id="PF00664">
    <property type="entry name" value="ABC_membrane"/>
    <property type="match status" value="1"/>
</dbReference>
<evidence type="ECO:0000256" key="3">
    <source>
        <dbReference type="ARBA" id="ARBA00022741"/>
    </source>
</evidence>
<feature type="transmembrane region" description="Helical" evidence="7">
    <location>
        <begin position="134"/>
        <end position="155"/>
    </location>
</feature>
<reference evidence="10 11" key="1">
    <citation type="submission" date="2018-04" db="EMBL/GenBank/DDBJ databases">
        <title>Genomic Encyclopedia of Type Strains, Phase IV (KMG-IV): sequencing the most valuable type-strain genomes for metagenomic binning, comparative biology and taxonomic classification.</title>
        <authorList>
            <person name="Goeker M."/>
        </authorList>
    </citation>
    <scope>NUCLEOTIDE SEQUENCE [LARGE SCALE GENOMIC DNA]</scope>
    <source>
        <strain evidence="10 11">DSM 20705</strain>
    </source>
</reference>
<evidence type="ECO:0000313" key="10">
    <source>
        <dbReference type="EMBL" id="PVY95732.1"/>
    </source>
</evidence>
<gene>
    <name evidence="10" type="ORF">C7381_101258</name>
</gene>
<dbReference type="InterPro" id="IPR011527">
    <property type="entry name" value="ABC1_TM_dom"/>
</dbReference>
<dbReference type="Proteomes" id="UP000245793">
    <property type="component" value="Unassembled WGS sequence"/>
</dbReference>
<feature type="transmembrane region" description="Helical" evidence="7">
    <location>
        <begin position="197"/>
        <end position="219"/>
    </location>
</feature>
<dbReference type="InterPro" id="IPR039421">
    <property type="entry name" value="Type_1_exporter"/>
</dbReference>
<feature type="transmembrane region" description="Helical" evidence="7">
    <location>
        <begin position="277"/>
        <end position="297"/>
    </location>
</feature>
<evidence type="ECO:0000313" key="11">
    <source>
        <dbReference type="Proteomes" id="UP000245793"/>
    </source>
</evidence>
<dbReference type="SUPFAM" id="SSF52540">
    <property type="entry name" value="P-loop containing nucleoside triphosphate hydrolases"/>
    <property type="match status" value="1"/>
</dbReference>
<dbReference type="InterPro" id="IPR003439">
    <property type="entry name" value="ABC_transporter-like_ATP-bd"/>
</dbReference>
<dbReference type="PANTHER" id="PTHR43394:SF1">
    <property type="entry name" value="ATP-BINDING CASSETTE SUB-FAMILY B MEMBER 10, MITOCHONDRIAL"/>
    <property type="match status" value="1"/>
</dbReference>
<dbReference type="PANTHER" id="PTHR43394">
    <property type="entry name" value="ATP-DEPENDENT PERMEASE MDL1, MITOCHONDRIAL"/>
    <property type="match status" value="1"/>
</dbReference>
<keyword evidence="4 10" id="KW-0067">ATP-binding</keyword>
<evidence type="ECO:0000259" key="8">
    <source>
        <dbReference type="PROSITE" id="PS50893"/>
    </source>
</evidence>
<evidence type="ECO:0000256" key="5">
    <source>
        <dbReference type="ARBA" id="ARBA00022989"/>
    </source>
</evidence>
<keyword evidence="6 7" id="KW-0472">Membrane</keyword>
<dbReference type="PROSITE" id="PS50929">
    <property type="entry name" value="ABC_TM1F"/>
    <property type="match status" value="1"/>
</dbReference>
<feature type="transmembrane region" description="Helical" evidence="7">
    <location>
        <begin position="63"/>
        <end position="80"/>
    </location>
</feature>
<dbReference type="CDD" id="cd03228">
    <property type="entry name" value="ABCC_MRP_Like"/>
    <property type="match status" value="1"/>
</dbReference>
<evidence type="ECO:0000256" key="6">
    <source>
        <dbReference type="ARBA" id="ARBA00023136"/>
    </source>
</evidence>
<feature type="transmembrane region" description="Helical" evidence="7">
    <location>
        <begin position="162"/>
        <end position="182"/>
    </location>
</feature>
<evidence type="ECO:0000256" key="1">
    <source>
        <dbReference type="ARBA" id="ARBA00004651"/>
    </source>
</evidence>
<dbReference type="GO" id="GO:0016887">
    <property type="term" value="F:ATP hydrolysis activity"/>
    <property type="evidence" value="ECO:0007669"/>
    <property type="project" value="InterPro"/>
</dbReference>
<dbReference type="Pfam" id="PF00005">
    <property type="entry name" value="ABC_tran"/>
    <property type="match status" value="1"/>
</dbReference>
<keyword evidence="11" id="KW-1185">Reference proteome</keyword>
<dbReference type="SMART" id="SM00382">
    <property type="entry name" value="AAA"/>
    <property type="match status" value="1"/>
</dbReference>
<protein>
    <submittedName>
        <fullName evidence="10">ATP-binding cassette subfamily C protein</fullName>
    </submittedName>
</protein>
<name>A0A2U1E792_9FIRM</name>
<evidence type="ECO:0000259" key="9">
    <source>
        <dbReference type="PROSITE" id="PS50929"/>
    </source>
</evidence>
<evidence type="ECO:0000256" key="2">
    <source>
        <dbReference type="ARBA" id="ARBA00022692"/>
    </source>
</evidence>
<dbReference type="SUPFAM" id="SSF90123">
    <property type="entry name" value="ABC transporter transmembrane region"/>
    <property type="match status" value="1"/>
</dbReference>
<proteinExistence type="predicted"/>
<dbReference type="Gene3D" id="3.40.50.300">
    <property type="entry name" value="P-loop containing nucleotide triphosphate hydrolases"/>
    <property type="match status" value="1"/>
</dbReference>
<feature type="transmembrane region" description="Helical" evidence="7">
    <location>
        <begin position="24"/>
        <end position="51"/>
    </location>
</feature>
<keyword evidence="5 7" id="KW-1133">Transmembrane helix</keyword>
<feature type="domain" description="ABC transmembrane type-1" evidence="9">
    <location>
        <begin position="26"/>
        <end position="317"/>
    </location>
</feature>
<keyword evidence="3" id="KW-0547">Nucleotide-binding</keyword>
<dbReference type="InterPro" id="IPR027417">
    <property type="entry name" value="P-loop_NTPase"/>
</dbReference>
<evidence type="ECO:0000256" key="7">
    <source>
        <dbReference type="SAM" id="Phobius"/>
    </source>
</evidence>
<sequence>MQNKTNGLTVIRKLLSLVKPLSKYMVIAVTAGVISFLFYTAISVLAANLIVKYIDGGNNIARIIKIMIGAVLLRGLFRYLEQYMNHLIAFKVLALLRNKVFAAVRKLAPAKIEMMNKGDLIAAISSDMELLEVFYAHTISPVCIAIITSIIYACYLSTISPVAAAIMIMGHIAIAVILPMIFSKHASAAAAKTRHNLAMISSSFLDLLRGLGEIISFAYQKQAVKKVNELNHKLKTNQDILIRQLAILLALVDLLEVFITAIIFAVLSMTGLDGKSAFIAAVLVYFSFGAVRAVALLGNGLSQTLASAHRVMGILEEKPMVQEIIGKHNLKKNEIANYSGDIIEINNINFAYKERAILKDFSTSVKNHEFIGIQGPSGCGKSTLLKLIIHFWNLDSGSIKIAGHDILDINTASLYENLSYMTQTSEFFEGSIRDNLLIAKPDASDDEIKEALKKASILEYVEGLKGGLDSPIKELGDNFSGGEKQRLGLARCFLKDAEIYLFDEPTSNLDALNESIILNSINQYMKEKTIIMVSHRTSTLRICDKIIQML</sequence>
<comment type="subcellular location">
    <subcellularLocation>
        <location evidence="1">Cell membrane</location>
        <topology evidence="1">Multi-pass membrane protein</topology>
    </subcellularLocation>
</comment>
<dbReference type="GO" id="GO:0005886">
    <property type="term" value="C:plasma membrane"/>
    <property type="evidence" value="ECO:0007669"/>
    <property type="project" value="UniProtKB-SubCell"/>
</dbReference>
<feature type="transmembrane region" description="Helical" evidence="7">
    <location>
        <begin position="240"/>
        <end position="265"/>
    </location>
</feature>
<organism evidence="10 11">
    <name type="scientific">Ezakiella coagulans</name>
    <dbReference type="NCBI Taxonomy" id="46507"/>
    <lineage>
        <taxon>Bacteria</taxon>
        <taxon>Bacillati</taxon>
        <taxon>Bacillota</taxon>
        <taxon>Tissierellia</taxon>
        <taxon>Ezakiella</taxon>
    </lineage>
</organism>